<accession>A0A8S5RKC9</accession>
<organism evidence="1">
    <name type="scientific">virus sp. ctBM815</name>
    <dbReference type="NCBI Taxonomy" id="2825806"/>
    <lineage>
        <taxon>Viruses</taxon>
    </lineage>
</organism>
<reference evidence="1" key="1">
    <citation type="journal article" date="2021" name="Proc. Natl. Acad. Sci. U.S.A.">
        <title>A Catalog of Tens of Thousands of Viruses from Human Metagenomes Reveals Hidden Associations with Chronic Diseases.</title>
        <authorList>
            <person name="Tisza M.J."/>
            <person name="Buck C.B."/>
        </authorList>
    </citation>
    <scope>NUCLEOTIDE SEQUENCE</scope>
    <source>
        <strain evidence="1">CtBM815</strain>
    </source>
</reference>
<sequence>MFNHVFFICVPMQIVRYISNGRPSCLLRLITKQLIHRQS</sequence>
<evidence type="ECO:0000313" key="1">
    <source>
        <dbReference type="EMBL" id="DAE31554.1"/>
    </source>
</evidence>
<proteinExistence type="predicted"/>
<name>A0A8S5RKC9_9VIRU</name>
<protein>
    <submittedName>
        <fullName evidence="1">Uncharacterized protein</fullName>
    </submittedName>
</protein>
<dbReference type="EMBL" id="BK059109">
    <property type="protein sequence ID" value="DAE31554.1"/>
    <property type="molecule type" value="Genomic_DNA"/>
</dbReference>